<dbReference type="CDD" id="cd00198">
    <property type="entry name" value="vWFA"/>
    <property type="match status" value="1"/>
</dbReference>
<name>A0ABM9B124_9BACT</name>
<evidence type="ECO:0000259" key="1">
    <source>
        <dbReference type="Pfam" id="PF09967"/>
    </source>
</evidence>
<proteinExistence type="predicted"/>
<gene>
    <name evidence="3" type="ORF">LEM8419_01653</name>
</gene>
<protein>
    <recommendedName>
        <fullName evidence="5">VWA domain-containing protein</fullName>
    </recommendedName>
</protein>
<evidence type="ECO:0000313" key="4">
    <source>
        <dbReference type="Proteomes" id="UP000837803"/>
    </source>
</evidence>
<dbReference type="InterPro" id="IPR018698">
    <property type="entry name" value="VWA-like_dom"/>
</dbReference>
<dbReference type="Pfam" id="PF09967">
    <property type="entry name" value="DUF2201"/>
    <property type="match status" value="1"/>
</dbReference>
<keyword evidence="4" id="KW-1185">Reference proteome</keyword>
<evidence type="ECO:0000313" key="3">
    <source>
        <dbReference type="EMBL" id="CAH1000500.1"/>
    </source>
</evidence>
<dbReference type="InterPro" id="IPR025154">
    <property type="entry name" value="Put_metallopeptidase_dom"/>
</dbReference>
<feature type="domain" description="Putative metallopeptidase" evidence="2">
    <location>
        <begin position="17"/>
        <end position="254"/>
    </location>
</feature>
<comment type="caution">
    <text evidence="3">The sequence shown here is derived from an EMBL/GenBank/DDBJ whole genome shotgun (WGS) entry which is preliminary data.</text>
</comment>
<evidence type="ECO:0000259" key="2">
    <source>
        <dbReference type="Pfam" id="PF13203"/>
    </source>
</evidence>
<dbReference type="Gene3D" id="3.40.50.410">
    <property type="entry name" value="von Willebrand factor, type A domain"/>
    <property type="match status" value="1"/>
</dbReference>
<reference evidence="3" key="1">
    <citation type="submission" date="2021-12" db="EMBL/GenBank/DDBJ databases">
        <authorList>
            <person name="Rodrigo-Torres L."/>
            <person name="Arahal R. D."/>
            <person name="Lucena T."/>
        </authorList>
    </citation>
    <scope>NUCLEOTIDE SEQUENCE</scope>
    <source>
        <strain evidence="3">CECT 8419</strain>
    </source>
</reference>
<evidence type="ECO:0008006" key="5">
    <source>
        <dbReference type="Google" id="ProtNLM"/>
    </source>
</evidence>
<dbReference type="SUPFAM" id="SSF53300">
    <property type="entry name" value="vWA-like"/>
    <property type="match status" value="1"/>
</dbReference>
<dbReference type="Pfam" id="PF13203">
    <property type="entry name" value="DUF2201_N"/>
    <property type="match status" value="1"/>
</dbReference>
<dbReference type="PANTHER" id="PTHR38730:SF1">
    <property type="entry name" value="SLL7028 PROTEIN"/>
    <property type="match status" value="1"/>
</dbReference>
<dbReference type="RefSeq" id="WP_238750550.1">
    <property type="nucleotide sequence ID" value="NZ_CAKLPZ010000001.1"/>
</dbReference>
<dbReference type="InterPro" id="IPR036465">
    <property type="entry name" value="vWFA_dom_sf"/>
</dbReference>
<dbReference type="PANTHER" id="PTHR38730">
    <property type="entry name" value="SLL7028 PROTEIN"/>
    <property type="match status" value="1"/>
</dbReference>
<dbReference type="Proteomes" id="UP000837803">
    <property type="component" value="Unassembled WGS sequence"/>
</dbReference>
<dbReference type="EMBL" id="CAKLPZ010000001">
    <property type="protein sequence ID" value="CAH1000500.1"/>
    <property type="molecule type" value="Genomic_DNA"/>
</dbReference>
<organism evidence="3 4">
    <name type="scientific">Neolewinella maritima</name>
    <dbReference type="NCBI Taxonomy" id="1383882"/>
    <lineage>
        <taxon>Bacteria</taxon>
        <taxon>Pseudomonadati</taxon>
        <taxon>Bacteroidota</taxon>
        <taxon>Saprospiria</taxon>
        <taxon>Saprospirales</taxon>
        <taxon>Lewinellaceae</taxon>
        <taxon>Neolewinella</taxon>
    </lineage>
</organism>
<sequence>MSSVDDYAELVEHIRFARAYAAEVLPWFAPALFRSRIIVTPRVDVAAIDLHYNVYWNPEVVRNIWFNNDRRRALSELAFLWVHETSHRLRQHAERAGGRDARRWNIACDFEINDSDWAGLHMPTAYPGMLPEQFGFGRGLLAETYLAAMDAGGQTYEFTIDEGSGVHGQARPWEAGDRQELSPLDEEILRREVARRTRDAEGSGIPGGWRDWAAEVLGSRTNWRQRLGHRMSVAIQRGVGSRTDYSYARPSRRQSVYFPILPPSLTGDRTARIAIVVDTSGSMQAAELQRALGEVAAVIRQFDYPVTIIPCDIQAYEPVRLLAAEHAYQLTHLPGGSGTDMSAGISAALHLRPRPDVVLVLTDGVMDYPTTGYAVPIVFGIFTVADETPQLPPDPPFGKDRVVLI</sequence>
<feature type="domain" description="VWA-like" evidence="1">
    <location>
        <begin position="273"/>
        <end position="399"/>
    </location>
</feature>
<accession>A0ABM9B124</accession>